<sequence>MKENELKNEKSVDVLSFKQLESQKIVLPQDLFRSSFTWFCYEIYKSLAFRIWMLLWLPLSVWWKLSNNCIYPLIVSLLVLFLGPIFVLVICGLSRKRSLSKQLIQFCKEITENTPSSDPHDWEVVAANLNSYLYENNVWNTKYFFFNAMVCQEAFRTTLLEPFSLKKDKAAKVKSFKDSVPYIEEALGVYFTEVEKQWKLFNTEKSWSPVGLEDAKLPKEAHWSKFTWLLGRIFTIYFLPLCLAFFNCIYTSRNDDLISDFLCTVVIFLFMVWLFRNVRMIVLSVKMEHKMQFLSTIINEQESGANGWDEIAKKMNRYLFEKKVWNNEEFFFDGIDCEWFFSHFFYRLLSAKKSMWLLPLNVELWPYIKKAQLSRGDEASVTNESF</sequence>
<feature type="transmembrane region" description="Helical" evidence="1">
    <location>
        <begin position="47"/>
        <end position="65"/>
    </location>
</feature>
<organism evidence="2 3">
    <name type="scientific">Saccharomyces pastorianus</name>
    <name type="common">Lager yeast</name>
    <name type="synonym">Saccharomyces cerevisiae x Saccharomyces eubayanus</name>
    <dbReference type="NCBI Taxonomy" id="27292"/>
    <lineage>
        <taxon>Eukaryota</taxon>
        <taxon>Fungi</taxon>
        <taxon>Dikarya</taxon>
        <taxon>Ascomycota</taxon>
        <taxon>Saccharomycotina</taxon>
        <taxon>Saccharomycetes</taxon>
        <taxon>Saccharomycetales</taxon>
        <taxon>Saccharomycetaceae</taxon>
        <taxon>Saccharomyces</taxon>
    </lineage>
</organism>
<keyword evidence="1" id="KW-0472">Membrane</keyword>
<name>A0A6C1EEG2_SACPS</name>
<evidence type="ECO:0000313" key="3">
    <source>
        <dbReference type="Proteomes" id="UP000501346"/>
    </source>
</evidence>
<evidence type="ECO:0000313" key="2">
    <source>
        <dbReference type="EMBL" id="QID87469.1"/>
    </source>
</evidence>
<keyword evidence="3" id="KW-1185">Reference proteome</keyword>
<dbReference type="AlphaFoldDB" id="A0A6C1EEG2"/>
<feature type="transmembrane region" description="Helical" evidence="1">
    <location>
        <begin position="71"/>
        <end position="93"/>
    </location>
</feature>
<dbReference type="Pfam" id="PF00674">
    <property type="entry name" value="DUP"/>
    <property type="match status" value="2"/>
</dbReference>
<evidence type="ECO:0000256" key="1">
    <source>
        <dbReference type="SAM" id="Phobius"/>
    </source>
</evidence>
<dbReference type="OrthoDB" id="4070625at2759"/>
<dbReference type="Proteomes" id="UP000501346">
    <property type="component" value="Chromosome SeXIII-ScXIII"/>
</dbReference>
<gene>
    <name evidence="2" type="primary">COS5</name>
    <name evidence="2" type="ORF">GRS66_010146</name>
</gene>
<feature type="transmembrane region" description="Helical" evidence="1">
    <location>
        <begin position="226"/>
        <end position="246"/>
    </location>
</feature>
<dbReference type="EMBL" id="CP049010">
    <property type="protein sequence ID" value="QID87469.1"/>
    <property type="molecule type" value="Genomic_DNA"/>
</dbReference>
<dbReference type="InterPro" id="IPR001142">
    <property type="entry name" value="DUP/COS"/>
</dbReference>
<keyword evidence="1" id="KW-1133">Transmembrane helix</keyword>
<accession>A0A6C1EEG2</accession>
<feature type="transmembrane region" description="Helical" evidence="1">
    <location>
        <begin position="258"/>
        <end position="275"/>
    </location>
</feature>
<protein>
    <submittedName>
        <fullName evidence="2">Protein cos5</fullName>
    </submittedName>
</protein>
<keyword evidence="1" id="KW-0812">Transmembrane</keyword>
<proteinExistence type="predicted"/>
<reference evidence="2 3" key="1">
    <citation type="journal article" date="2019" name="BMC Genomics">
        <title>Chromosome level assembly and comparative genome analysis confirm lager-brewing yeasts originated from a single hybridization.</title>
        <authorList>
            <person name="Salazar A.N."/>
            <person name="Gorter de Vries A.R."/>
            <person name="van den Broek M."/>
            <person name="Brouwers N."/>
            <person name="de la Torre Cortes P."/>
            <person name="Kuijpers N.G.A."/>
            <person name="Daran J.G."/>
            <person name="Abeel T."/>
        </authorList>
    </citation>
    <scope>NUCLEOTIDE SEQUENCE [LARGE SCALE GENOMIC DNA]</scope>
    <source>
        <strain evidence="2 3">CBS 1483</strain>
    </source>
</reference>